<keyword evidence="1 2" id="KW-0812">Transmembrane</keyword>
<name>A0ABR2L3G3_9EUKA</name>
<evidence type="ECO:0000313" key="2">
    <source>
        <dbReference type="EMBL" id="KAK8897894.1"/>
    </source>
</evidence>
<reference evidence="2 3" key="1">
    <citation type="submission" date="2024-04" db="EMBL/GenBank/DDBJ databases">
        <title>Tritrichomonas musculus Genome.</title>
        <authorList>
            <person name="Alves-Ferreira E."/>
            <person name="Grigg M."/>
            <person name="Lorenzi H."/>
            <person name="Galac M."/>
        </authorList>
    </citation>
    <scope>NUCLEOTIDE SEQUENCE [LARGE SCALE GENOMIC DNA]</scope>
    <source>
        <strain evidence="2 3">EAF2021</strain>
    </source>
</reference>
<dbReference type="PANTHER" id="PTHR14795">
    <property type="entry name" value="HELICASE RELATED"/>
    <property type="match status" value="1"/>
</dbReference>
<dbReference type="Gene3D" id="3.60.21.10">
    <property type="match status" value="1"/>
</dbReference>
<keyword evidence="3" id="KW-1185">Reference proteome</keyword>
<proteinExistence type="predicted"/>
<feature type="transmembrane region" description="Helical" evidence="1">
    <location>
        <begin position="511"/>
        <end position="527"/>
    </location>
</feature>
<dbReference type="EMBL" id="JAPFFF010000001">
    <property type="protein sequence ID" value="KAK8897894.1"/>
    <property type="molecule type" value="Genomic_DNA"/>
</dbReference>
<accession>A0ABR2L3G3</accession>
<comment type="caution">
    <text evidence="2">The sequence shown here is derived from an EMBL/GenBank/DDBJ whole genome shotgun (WGS) entry which is preliminary data.</text>
</comment>
<feature type="transmembrane region" description="Helical" evidence="1">
    <location>
        <begin position="450"/>
        <end position="469"/>
    </location>
</feature>
<dbReference type="SUPFAM" id="SSF56300">
    <property type="entry name" value="Metallo-dependent phosphatases"/>
    <property type="match status" value="1"/>
</dbReference>
<gene>
    <name evidence="2" type="ORF">M9Y10_000124</name>
</gene>
<organism evidence="2 3">
    <name type="scientific">Tritrichomonas musculus</name>
    <dbReference type="NCBI Taxonomy" id="1915356"/>
    <lineage>
        <taxon>Eukaryota</taxon>
        <taxon>Metamonada</taxon>
        <taxon>Parabasalia</taxon>
        <taxon>Tritrichomonadida</taxon>
        <taxon>Tritrichomonadidae</taxon>
        <taxon>Tritrichomonas</taxon>
    </lineage>
</organism>
<evidence type="ECO:0000256" key="1">
    <source>
        <dbReference type="SAM" id="Phobius"/>
    </source>
</evidence>
<feature type="transmembrane region" description="Helical" evidence="1">
    <location>
        <begin position="589"/>
        <end position="609"/>
    </location>
</feature>
<dbReference type="InterPro" id="IPR029052">
    <property type="entry name" value="Metallo-depent_PP-like"/>
</dbReference>
<evidence type="ECO:0000313" key="3">
    <source>
        <dbReference type="Proteomes" id="UP001470230"/>
    </source>
</evidence>
<feature type="transmembrane region" description="Helical" evidence="1">
    <location>
        <begin position="33"/>
        <end position="54"/>
    </location>
</feature>
<feature type="transmembrane region" description="Helical" evidence="1">
    <location>
        <begin position="621"/>
        <end position="644"/>
    </location>
</feature>
<keyword evidence="1" id="KW-1133">Transmembrane helix</keyword>
<feature type="transmembrane region" description="Helical" evidence="1">
    <location>
        <begin position="558"/>
        <end position="577"/>
    </location>
</feature>
<dbReference type="Proteomes" id="UP001470230">
    <property type="component" value="Unassembled WGS sequence"/>
</dbReference>
<protein>
    <submittedName>
        <fullName evidence="2">Transmembrane protein 62</fullName>
    </submittedName>
</protein>
<dbReference type="PANTHER" id="PTHR14795:SF0">
    <property type="entry name" value="TRANSMEMBRANE PROTEIN 62"/>
    <property type="match status" value="1"/>
</dbReference>
<keyword evidence="1" id="KW-0472">Membrane</keyword>
<sequence>MSDNLIISQDDSYNDDDINPINRVINPISTIPYILSQFSWIIFIGFFIASGFIFPRYHPSQLFISETIDKPWNSSKDPIIFTHASDIHLSIADASKIITTRALINSMKFYKSDFNLISGDMVDSYGKKAWPKIGHQVEEDWIRWRKIVEVETRGYDFPIIDLAGNHEMWGIDDPLGPHNLFLDYSFTYNRNNTKTLRDFHVKTIRTHNLTFLLINLYRFPSVHPPYIYWGHPSREILDEIEDEIDKIKEPKFYVVCHYPIDHCWWIKSSRGHTFEQIMQNQRIFAYFTGHYHPLFPQVVHHGQGAVEYVGPGAYQFKAFGLVTIDNDRFVYHYISLEEPPSMYFITNPIPIEQMSSHQKFSEMKTELRVLAYEGSPETVLKVKGAVEGQMKYERTLPNGAHLFTLPLEFELNGIYTVNIIGENCNISRTFYIGSAFMGEKEVAVCAQRGLLFLKIAAIPIFLCLFWILFPYKMHKAEPNGYDEVIGLKGWLKCIFLSPSILRRRIQQLPDMIRYLLFAFLLYPLFLPNHFFKPIYGFHGCSFLCFIIINKTILYDEWALHMTLFYLLGVIIPSTILASSFQLFKSNHPIFYFNAFFAFAMFCGINVVNYRWTGESVIVPNLFFNPTFVIIPTIIYTTLFLRLFYRKPRNNSKTSYE</sequence>